<dbReference type="SMART" id="SM00256">
    <property type="entry name" value="FBOX"/>
    <property type="match status" value="1"/>
</dbReference>
<name>A0A1Y1ZSE2_9PLEO</name>
<dbReference type="InterPro" id="IPR001810">
    <property type="entry name" value="F-box_dom"/>
</dbReference>
<evidence type="ECO:0000313" key="4">
    <source>
        <dbReference type="Proteomes" id="UP000193144"/>
    </source>
</evidence>
<dbReference type="InterPro" id="IPR036047">
    <property type="entry name" value="F-box-like_dom_sf"/>
</dbReference>
<dbReference type="AlphaFoldDB" id="A0A1Y1ZSE2"/>
<dbReference type="OrthoDB" id="5359231at2759"/>
<dbReference type="STRING" id="1231657.A0A1Y1ZSE2"/>
<evidence type="ECO:0000313" key="3">
    <source>
        <dbReference type="EMBL" id="ORY13182.1"/>
    </source>
</evidence>
<protein>
    <submittedName>
        <fullName evidence="3">F-box domain-containing protein</fullName>
    </submittedName>
</protein>
<keyword evidence="4" id="KW-1185">Reference proteome</keyword>
<proteinExistence type="predicted"/>
<gene>
    <name evidence="3" type="ORF">BCR34DRAFT_481441</name>
</gene>
<dbReference type="SUPFAM" id="SSF81383">
    <property type="entry name" value="F-box domain"/>
    <property type="match status" value="1"/>
</dbReference>
<evidence type="ECO:0000259" key="2">
    <source>
        <dbReference type="PROSITE" id="PS50181"/>
    </source>
</evidence>
<evidence type="ECO:0000256" key="1">
    <source>
        <dbReference type="SAM" id="MobiDB-lite"/>
    </source>
</evidence>
<organism evidence="3 4">
    <name type="scientific">Clohesyomyces aquaticus</name>
    <dbReference type="NCBI Taxonomy" id="1231657"/>
    <lineage>
        <taxon>Eukaryota</taxon>
        <taxon>Fungi</taxon>
        <taxon>Dikarya</taxon>
        <taxon>Ascomycota</taxon>
        <taxon>Pezizomycotina</taxon>
        <taxon>Dothideomycetes</taxon>
        <taxon>Pleosporomycetidae</taxon>
        <taxon>Pleosporales</taxon>
        <taxon>Lindgomycetaceae</taxon>
        <taxon>Clohesyomyces</taxon>
    </lineage>
</organism>
<dbReference type="Pfam" id="PF12937">
    <property type="entry name" value="F-box-like"/>
    <property type="match status" value="1"/>
</dbReference>
<accession>A0A1Y1ZSE2</accession>
<dbReference type="PROSITE" id="PS50181">
    <property type="entry name" value="FBOX"/>
    <property type="match status" value="1"/>
</dbReference>
<comment type="caution">
    <text evidence="3">The sequence shown here is derived from an EMBL/GenBank/DDBJ whole genome shotgun (WGS) entry which is preliminary data.</text>
</comment>
<reference evidence="3 4" key="1">
    <citation type="submission" date="2016-07" db="EMBL/GenBank/DDBJ databases">
        <title>Pervasive Adenine N6-methylation of Active Genes in Fungi.</title>
        <authorList>
            <consortium name="DOE Joint Genome Institute"/>
            <person name="Mondo S.J."/>
            <person name="Dannebaum R.O."/>
            <person name="Kuo R.C."/>
            <person name="Labutti K."/>
            <person name="Haridas S."/>
            <person name="Kuo A."/>
            <person name="Salamov A."/>
            <person name="Ahrendt S.R."/>
            <person name="Lipzen A."/>
            <person name="Sullivan W."/>
            <person name="Andreopoulos W.B."/>
            <person name="Clum A."/>
            <person name="Lindquist E."/>
            <person name="Daum C."/>
            <person name="Ramamoorthy G.K."/>
            <person name="Gryganskyi A."/>
            <person name="Culley D."/>
            <person name="Magnuson J.K."/>
            <person name="James T.Y."/>
            <person name="O'Malley M.A."/>
            <person name="Stajich J.E."/>
            <person name="Spatafora J.W."/>
            <person name="Visel A."/>
            <person name="Grigoriev I.V."/>
        </authorList>
    </citation>
    <scope>NUCLEOTIDE SEQUENCE [LARGE SCALE GENOMIC DNA]</scope>
    <source>
        <strain evidence="3 4">CBS 115471</strain>
    </source>
</reference>
<feature type="region of interest" description="Disordered" evidence="1">
    <location>
        <begin position="474"/>
        <end position="503"/>
    </location>
</feature>
<feature type="domain" description="F-box" evidence="2">
    <location>
        <begin position="2"/>
        <end position="48"/>
    </location>
</feature>
<dbReference type="EMBL" id="MCFA01000044">
    <property type="protein sequence ID" value="ORY13182.1"/>
    <property type="molecule type" value="Genomic_DNA"/>
</dbReference>
<dbReference type="Proteomes" id="UP000193144">
    <property type="component" value="Unassembled WGS sequence"/>
</dbReference>
<sequence>MTITLDRLPFDVLFYVTSSLQFDDIINLSRTCRQLRILLNENTLCRRTIEAHVPHSKEAKLAQDNQITYGEAVQSVHERREAFSNAFPFSARMVGEGTAFTYRQGVLCILYDITVRVSDEHSSSGSFIIDLSHILGSLSESSTGSSSEMKISLLYYSDEILAIYYGRKTRPNNGRILAISTRKEVSDGQRLIEEIQLETTYKLFVRHTASYLYYGTYTGLGDHGHHEWEISGVSLDEKHPLPKRVRPLQLGEFYGMDIGNTVAFEIIGGYFYALSNQTSFEVEEIDWTSFYHLIRFPLDQPLSDFVQINPRVYRRQHKEGPIHDSWTNLTIQTDELTNKPFIVEARREWLNSSSRQLRTFYISDIKFEEKKLNTSSENSPDPPMLPTNDVMAPLIDSSNNPHWAPEQPRFNWNAHPEFGPGCKPARSFIFSKTKYRGYNFSCSSFIDLVEDERCCNDPSAGPCLRIRIGSRRPAPIDWEPSDKNTPTEGESVSPPPKEDDEFRHSSIKMWPPPAGKCPCSKRLHQILNPPVASGSVHNKTITGAMDERTFVYMVRQGRSYSADDESTPGSVVVISFNRETRDVSTQNSLSSVSAATEKAECFLSDSHWSWQPGHACRAQDCR</sequence>
<dbReference type="Gene3D" id="1.20.1280.50">
    <property type="match status" value="1"/>
</dbReference>